<dbReference type="AlphaFoldDB" id="A0A1M7ZRY7"/>
<keyword evidence="10" id="KW-1185">Reference proteome</keyword>
<evidence type="ECO:0000256" key="3">
    <source>
        <dbReference type="ARBA" id="ARBA00022475"/>
    </source>
</evidence>
<evidence type="ECO:0000259" key="8">
    <source>
        <dbReference type="PROSITE" id="PS50928"/>
    </source>
</evidence>
<dbReference type="OrthoDB" id="7834831at2"/>
<keyword evidence="6 7" id="KW-0472">Membrane</keyword>
<dbReference type="Pfam" id="PF19300">
    <property type="entry name" value="BPD_transp_1_N"/>
    <property type="match status" value="1"/>
</dbReference>
<feature type="transmembrane region" description="Helical" evidence="7">
    <location>
        <begin position="177"/>
        <end position="195"/>
    </location>
</feature>
<dbReference type="InterPro" id="IPR045621">
    <property type="entry name" value="BPD_transp_1_N"/>
</dbReference>
<gene>
    <name evidence="9" type="ORF">SAMN02745172_04326</name>
</gene>
<proteinExistence type="inferred from homology"/>
<dbReference type="Pfam" id="PF00528">
    <property type="entry name" value="BPD_transp_1"/>
    <property type="match status" value="1"/>
</dbReference>
<dbReference type="EMBL" id="FRXO01000016">
    <property type="protein sequence ID" value="SHO67645.1"/>
    <property type="molecule type" value="Genomic_DNA"/>
</dbReference>
<evidence type="ECO:0000256" key="5">
    <source>
        <dbReference type="ARBA" id="ARBA00022989"/>
    </source>
</evidence>
<dbReference type="GO" id="GO:0005886">
    <property type="term" value="C:plasma membrane"/>
    <property type="evidence" value="ECO:0007669"/>
    <property type="project" value="UniProtKB-SubCell"/>
</dbReference>
<feature type="transmembrane region" description="Helical" evidence="7">
    <location>
        <begin position="234"/>
        <end position="256"/>
    </location>
</feature>
<accession>A0A1M7ZRY7</accession>
<comment type="subcellular location">
    <subcellularLocation>
        <location evidence="1 7">Cell membrane</location>
        <topology evidence="1 7">Multi-pass membrane protein</topology>
    </subcellularLocation>
</comment>
<feature type="transmembrane region" description="Helical" evidence="7">
    <location>
        <begin position="137"/>
        <end position="157"/>
    </location>
</feature>
<sequence>MSTLIAIRLRNAAVLLVLATMLCFALVVSAPGNVAVLIAELRTPKATFEQIKVVEEELGLNQPLLVRYGSWLNGVLHGNLGVSYKTGDAIGPALASRLPVTLTLVVGGAAFAMLLSFTLGFAGALWPGRLGDALSRVVALLGASMPSFFVGALLIYALAVELGLFPTFGSAGLSSWVLPWMTIGLLPAAVLSRVVRVGLEEAMARPFALTASAKGLSRRAILFRHALPNIAPTYINALGAQGGAMVVGAVVVEPLFALKGIADLFLQGVLFRDFMVVQACLLVFLTSFVLLNLLVDIGMMFTDPKLRRQGANA</sequence>
<dbReference type="CDD" id="cd06261">
    <property type="entry name" value="TM_PBP2"/>
    <property type="match status" value="1"/>
</dbReference>
<evidence type="ECO:0000256" key="6">
    <source>
        <dbReference type="ARBA" id="ARBA00023136"/>
    </source>
</evidence>
<keyword evidence="3" id="KW-1003">Cell membrane</keyword>
<feature type="domain" description="ABC transmembrane type-1" evidence="8">
    <location>
        <begin position="98"/>
        <end position="295"/>
    </location>
</feature>
<dbReference type="PANTHER" id="PTHR43163">
    <property type="entry name" value="DIPEPTIDE TRANSPORT SYSTEM PERMEASE PROTEIN DPPB-RELATED"/>
    <property type="match status" value="1"/>
</dbReference>
<dbReference type="InterPro" id="IPR000515">
    <property type="entry name" value="MetI-like"/>
</dbReference>
<feature type="transmembrane region" description="Helical" evidence="7">
    <location>
        <begin position="102"/>
        <end position="125"/>
    </location>
</feature>
<reference evidence="9 10" key="1">
    <citation type="submission" date="2016-12" db="EMBL/GenBank/DDBJ databases">
        <authorList>
            <person name="Song W.-J."/>
            <person name="Kurnit D.M."/>
        </authorList>
    </citation>
    <scope>NUCLEOTIDE SEQUENCE [LARGE SCALE GENOMIC DNA]</scope>
    <source>
        <strain evidence="9 10">DSM 19599</strain>
    </source>
</reference>
<dbReference type="Gene3D" id="1.10.3720.10">
    <property type="entry name" value="MetI-like"/>
    <property type="match status" value="1"/>
</dbReference>
<keyword evidence="2 7" id="KW-0813">Transport</keyword>
<evidence type="ECO:0000256" key="4">
    <source>
        <dbReference type="ARBA" id="ARBA00022692"/>
    </source>
</evidence>
<dbReference type="GO" id="GO:0055085">
    <property type="term" value="P:transmembrane transport"/>
    <property type="evidence" value="ECO:0007669"/>
    <property type="project" value="InterPro"/>
</dbReference>
<keyword evidence="4 7" id="KW-0812">Transmembrane</keyword>
<evidence type="ECO:0000313" key="10">
    <source>
        <dbReference type="Proteomes" id="UP000186406"/>
    </source>
</evidence>
<dbReference type="RefSeq" id="WP_073632657.1">
    <property type="nucleotide sequence ID" value="NZ_FRXO01000016.1"/>
</dbReference>
<dbReference type="SUPFAM" id="SSF161098">
    <property type="entry name" value="MetI-like"/>
    <property type="match status" value="1"/>
</dbReference>
<evidence type="ECO:0000256" key="2">
    <source>
        <dbReference type="ARBA" id="ARBA00022448"/>
    </source>
</evidence>
<protein>
    <submittedName>
        <fullName evidence="9">Peptide/nickel transport system permease protein</fullName>
    </submittedName>
</protein>
<evidence type="ECO:0000313" key="9">
    <source>
        <dbReference type="EMBL" id="SHO67645.1"/>
    </source>
</evidence>
<dbReference type="InterPro" id="IPR035906">
    <property type="entry name" value="MetI-like_sf"/>
</dbReference>
<dbReference type="STRING" id="1123029.SAMN02745172_04326"/>
<name>A0A1M7ZRY7_9HYPH</name>
<keyword evidence="5 7" id="KW-1133">Transmembrane helix</keyword>
<evidence type="ECO:0000256" key="7">
    <source>
        <dbReference type="RuleBase" id="RU363032"/>
    </source>
</evidence>
<dbReference type="PANTHER" id="PTHR43163:SF6">
    <property type="entry name" value="DIPEPTIDE TRANSPORT SYSTEM PERMEASE PROTEIN DPPB-RELATED"/>
    <property type="match status" value="1"/>
</dbReference>
<feature type="transmembrane region" description="Helical" evidence="7">
    <location>
        <begin position="276"/>
        <end position="299"/>
    </location>
</feature>
<comment type="similarity">
    <text evidence="7">Belongs to the binding-protein-dependent transport system permease family.</text>
</comment>
<evidence type="ECO:0000256" key="1">
    <source>
        <dbReference type="ARBA" id="ARBA00004651"/>
    </source>
</evidence>
<dbReference type="PROSITE" id="PS50928">
    <property type="entry name" value="ABC_TM1"/>
    <property type="match status" value="1"/>
</dbReference>
<dbReference type="Proteomes" id="UP000186406">
    <property type="component" value="Unassembled WGS sequence"/>
</dbReference>
<organism evidence="9 10">
    <name type="scientific">Pseudoxanthobacter soli DSM 19599</name>
    <dbReference type="NCBI Taxonomy" id="1123029"/>
    <lineage>
        <taxon>Bacteria</taxon>
        <taxon>Pseudomonadati</taxon>
        <taxon>Pseudomonadota</taxon>
        <taxon>Alphaproteobacteria</taxon>
        <taxon>Hyphomicrobiales</taxon>
        <taxon>Segnochrobactraceae</taxon>
        <taxon>Pseudoxanthobacter</taxon>
    </lineage>
</organism>